<keyword evidence="2" id="KW-1185">Reference proteome</keyword>
<dbReference type="Proteomes" id="UP000270094">
    <property type="component" value="Unassembled WGS sequence"/>
</dbReference>
<gene>
    <name evidence="1" type="ORF">SVUK_LOCUS18342</name>
</gene>
<protein>
    <submittedName>
        <fullName evidence="1">Uncharacterized protein</fullName>
    </submittedName>
</protein>
<dbReference type="AlphaFoldDB" id="A0A3P7JWR7"/>
<dbReference type="EMBL" id="UYYB01122512">
    <property type="protein sequence ID" value="VDM83344.1"/>
    <property type="molecule type" value="Genomic_DNA"/>
</dbReference>
<organism evidence="1 2">
    <name type="scientific">Strongylus vulgaris</name>
    <name type="common">Blood worm</name>
    <dbReference type="NCBI Taxonomy" id="40348"/>
    <lineage>
        <taxon>Eukaryota</taxon>
        <taxon>Metazoa</taxon>
        <taxon>Ecdysozoa</taxon>
        <taxon>Nematoda</taxon>
        <taxon>Chromadorea</taxon>
        <taxon>Rhabditida</taxon>
        <taxon>Rhabditina</taxon>
        <taxon>Rhabditomorpha</taxon>
        <taxon>Strongyloidea</taxon>
        <taxon>Strongylidae</taxon>
        <taxon>Strongylus</taxon>
    </lineage>
</organism>
<proteinExistence type="predicted"/>
<sequence>MRKDSPGFAYGLDLEPITTLLAALQAASNEAGNNHGVVERDERERVREVASRSEEMRLKLLLLLSTLTLICAQTQLLDYGERAGDQVRDVLYFLYFSFKVRT</sequence>
<reference evidence="1 2" key="1">
    <citation type="submission" date="2018-11" db="EMBL/GenBank/DDBJ databases">
        <authorList>
            <consortium name="Pathogen Informatics"/>
        </authorList>
    </citation>
    <scope>NUCLEOTIDE SEQUENCE [LARGE SCALE GENOMIC DNA]</scope>
</reference>
<name>A0A3P7JWR7_STRVU</name>
<evidence type="ECO:0000313" key="2">
    <source>
        <dbReference type="Proteomes" id="UP000270094"/>
    </source>
</evidence>
<evidence type="ECO:0000313" key="1">
    <source>
        <dbReference type="EMBL" id="VDM83344.1"/>
    </source>
</evidence>
<accession>A0A3P7JWR7</accession>